<gene>
    <name evidence="2" type="ORF">EIL87_03095</name>
</gene>
<name>A0A426K389_9PSEU</name>
<keyword evidence="3" id="KW-1185">Reference proteome</keyword>
<dbReference type="AlphaFoldDB" id="A0A426K389"/>
<dbReference type="Proteomes" id="UP000274515">
    <property type="component" value="Unassembled WGS sequence"/>
</dbReference>
<accession>A0A426K389</accession>
<evidence type="ECO:0000313" key="3">
    <source>
        <dbReference type="Proteomes" id="UP000274515"/>
    </source>
</evidence>
<evidence type="ECO:0000256" key="1">
    <source>
        <dbReference type="SAM" id="MobiDB-lite"/>
    </source>
</evidence>
<comment type="caution">
    <text evidence="2">The sequence shown here is derived from an EMBL/GenBank/DDBJ whole genome shotgun (WGS) entry which is preliminary data.</text>
</comment>
<feature type="region of interest" description="Disordered" evidence="1">
    <location>
        <begin position="1"/>
        <end position="27"/>
    </location>
</feature>
<feature type="region of interest" description="Disordered" evidence="1">
    <location>
        <begin position="58"/>
        <end position="77"/>
    </location>
</feature>
<protein>
    <submittedName>
        <fullName evidence="2">Uncharacterized protein</fullName>
    </submittedName>
</protein>
<feature type="compositionally biased region" description="Basic residues" evidence="1">
    <location>
        <begin position="1"/>
        <end position="11"/>
    </location>
</feature>
<proteinExistence type="predicted"/>
<dbReference type="EMBL" id="RSAA01000002">
    <property type="protein sequence ID" value="RRO19977.1"/>
    <property type="molecule type" value="Genomic_DNA"/>
</dbReference>
<organism evidence="2 3">
    <name type="scientific">Saccharopolyspora rhizosphaerae</name>
    <dbReference type="NCBI Taxonomy" id="2492662"/>
    <lineage>
        <taxon>Bacteria</taxon>
        <taxon>Bacillati</taxon>
        <taxon>Actinomycetota</taxon>
        <taxon>Actinomycetes</taxon>
        <taxon>Pseudonocardiales</taxon>
        <taxon>Pseudonocardiaceae</taxon>
        <taxon>Saccharopolyspora</taxon>
    </lineage>
</organism>
<dbReference type="RefSeq" id="WP_125088603.1">
    <property type="nucleotide sequence ID" value="NZ_RSAA01000002.1"/>
</dbReference>
<feature type="compositionally biased region" description="Gly residues" evidence="1">
    <location>
        <begin position="16"/>
        <end position="27"/>
    </location>
</feature>
<sequence>MRSPERRRRWRVAGSTGMGAAGAPGGSGSLGLMVPRLRLLTGVVVEVSLLRLRRTLERARPPDPSPRRLAARGVLRR</sequence>
<evidence type="ECO:0000313" key="2">
    <source>
        <dbReference type="EMBL" id="RRO19977.1"/>
    </source>
</evidence>
<reference evidence="2 3" key="1">
    <citation type="submission" date="2018-11" db="EMBL/GenBank/DDBJ databases">
        <title>Saccharopolyspora rhizosphaerae sp. nov., an actinomycete isolated from rhizosphere soil in Thailand.</title>
        <authorList>
            <person name="Intra B."/>
            <person name="Euanorasetr J."/>
            <person name="Take A."/>
            <person name="Inahashi Y."/>
            <person name="Mori M."/>
            <person name="Panbangred W."/>
            <person name="Matsumoto A."/>
        </authorList>
    </citation>
    <scope>NUCLEOTIDE SEQUENCE [LARGE SCALE GENOMIC DNA]</scope>
    <source>
        <strain evidence="2 3">H219</strain>
    </source>
</reference>